<dbReference type="Proteomes" id="UP001066276">
    <property type="component" value="Chromosome 7"/>
</dbReference>
<proteinExistence type="predicted"/>
<evidence type="ECO:0000313" key="3">
    <source>
        <dbReference type="Proteomes" id="UP001066276"/>
    </source>
</evidence>
<evidence type="ECO:0000256" key="1">
    <source>
        <dbReference type="SAM" id="MobiDB-lite"/>
    </source>
</evidence>
<keyword evidence="3" id="KW-1185">Reference proteome</keyword>
<dbReference type="AlphaFoldDB" id="A0AAV7PRE8"/>
<sequence length="233" mass="24808">MDSRVLRAMELLKEAGRLDLLAAAAAPRDRPRRRAACGVAAAVAACSPPRERRQVSGAGRGRSGRLALASSGRVVGSARSQPRPLGAQRPRGVLTGEANGGAGNPSGPRRRQVQGRPPGDQCRSEEGDPGELLASSEPWDEEEVLAGPSAASWAGRLRDGKAVRAKEVSVQSATEPGFAPPSGRLIMLVRWEQVHGGVLLYCRLEQVQAETENGHMTDVNGWEEKKTRQMLIG</sequence>
<evidence type="ECO:0000313" key="2">
    <source>
        <dbReference type="EMBL" id="KAJ1129819.1"/>
    </source>
</evidence>
<gene>
    <name evidence="2" type="ORF">NDU88_008184</name>
</gene>
<feature type="region of interest" description="Disordered" evidence="1">
    <location>
        <begin position="45"/>
        <end position="140"/>
    </location>
</feature>
<accession>A0AAV7PRE8</accession>
<organism evidence="2 3">
    <name type="scientific">Pleurodeles waltl</name>
    <name type="common">Iberian ribbed newt</name>
    <dbReference type="NCBI Taxonomy" id="8319"/>
    <lineage>
        <taxon>Eukaryota</taxon>
        <taxon>Metazoa</taxon>
        <taxon>Chordata</taxon>
        <taxon>Craniata</taxon>
        <taxon>Vertebrata</taxon>
        <taxon>Euteleostomi</taxon>
        <taxon>Amphibia</taxon>
        <taxon>Batrachia</taxon>
        <taxon>Caudata</taxon>
        <taxon>Salamandroidea</taxon>
        <taxon>Salamandridae</taxon>
        <taxon>Pleurodelinae</taxon>
        <taxon>Pleurodeles</taxon>
    </lineage>
</organism>
<name>A0AAV7PRE8_PLEWA</name>
<feature type="compositionally biased region" description="Low complexity" evidence="1">
    <location>
        <begin position="64"/>
        <end position="73"/>
    </location>
</feature>
<protein>
    <submittedName>
        <fullName evidence="2">Uncharacterized protein</fullName>
    </submittedName>
</protein>
<reference evidence="2" key="1">
    <citation type="journal article" date="2022" name="bioRxiv">
        <title>Sequencing and chromosome-scale assembly of the giantPleurodeles waltlgenome.</title>
        <authorList>
            <person name="Brown T."/>
            <person name="Elewa A."/>
            <person name="Iarovenko S."/>
            <person name="Subramanian E."/>
            <person name="Araus A.J."/>
            <person name="Petzold A."/>
            <person name="Susuki M."/>
            <person name="Suzuki K.-i.T."/>
            <person name="Hayashi T."/>
            <person name="Toyoda A."/>
            <person name="Oliveira C."/>
            <person name="Osipova E."/>
            <person name="Leigh N.D."/>
            <person name="Simon A."/>
            <person name="Yun M.H."/>
        </authorList>
    </citation>
    <scope>NUCLEOTIDE SEQUENCE</scope>
    <source>
        <strain evidence="2">20211129_DDA</strain>
        <tissue evidence="2">Liver</tissue>
    </source>
</reference>
<dbReference type="EMBL" id="JANPWB010000011">
    <property type="protein sequence ID" value="KAJ1129819.1"/>
    <property type="molecule type" value="Genomic_DNA"/>
</dbReference>
<comment type="caution">
    <text evidence="2">The sequence shown here is derived from an EMBL/GenBank/DDBJ whole genome shotgun (WGS) entry which is preliminary data.</text>
</comment>